<dbReference type="AlphaFoldDB" id="A0A426Z2R8"/>
<gene>
    <name evidence="1" type="ORF">B296_00008010</name>
</gene>
<comment type="caution">
    <text evidence="1">The sequence shown here is derived from an EMBL/GenBank/DDBJ whole genome shotgun (WGS) entry which is preliminary data.</text>
</comment>
<name>A0A426Z2R8_ENSVE</name>
<evidence type="ECO:0000313" key="1">
    <source>
        <dbReference type="EMBL" id="RRT58285.1"/>
    </source>
</evidence>
<accession>A0A426Z2R8</accession>
<evidence type="ECO:0000313" key="2">
    <source>
        <dbReference type="Proteomes" id="UP000287651"/>
    </source>
</evidence>
<sequence>MRCSYPRLWQSPLHRRSIVSCAGNRLCDTAFTRIIAYAGATSTSAEVVTHAAGSLPVGIVPASTSFIGKRPMGRWPLLALPLPTGSLPIGTVPTDVAFAGKQLLRNPCVQADSTQLAVASTSSATRCVLGHADFDQTESIK</sequence>
<dbReference type="Proteomes" id="UP000287651">
    <property type="component" value="Unassembled WGS sequence"/>
</dbReference>
<dbReference type="EMBL" id="AMZH03008762">
    <property type="protein sequence ID" value="RRT58285.1"/>
    <property type="molecule type" value="Genomic_DNA"/>
</dbReference>
<proteinExistence type="predicted"/>
<reference evidence="1 2" key="1">
    <citation type="journal article" date="2014" name="Agronomy (Basel)">
        <title>A Draft Genome Sequence for Ensete ventricosum, the Drought-Tolerant Tree Against Hunger.</title>
        <authorList>
            <person name="Harrison J."/>
            <person name="Moore K.A."/>
            <person name="Paszkiewicz K."/>
            <person name="Jones T."/>
            <person name="Grant M."/>
            <person name="Ambacheew D."/>
            <person name="Muzemil S."/>
            <person name="Studholme D.J."/>
        </authorList>
    </citation>
    <scope>NUCLEOTIDE SEQUENCE [LARGE SCALE GENOMIC DNA]</scope>
</reference>
<protein>
    <submittedName>
        <fullName evidence="1">Uncharacterized protein</fullName>
    </submittedName>
</protein>
<organism evidence="1 2">
    <name type="scientific">Ensete ventricosum</name>
    <name type="common">Abyssinian banana</name>
    <name type="synonym">Musa ensete</name>
    <dbReference type="NCBI Taxonomy" id="4639"/>
    <lineage>
        <taxon>Eukaryota</taxon>
        <taxon>Viridiplantae</taxon>
        <taxon>Streptophyta</taxon>
        <taxon>Embryophyta</taxon>
        <taxon>Tracheophyta</taxon>
        <taxon>Spermatophyta</taxon>
        <taxon>Magnoliopsida</taxon>
        <taxon>Liliopsida</taxon>
        <taxon>Zingiberales</taxon>
        <taxon>Musaceae</taxon>
        <taxon>Ensete</taxon>
    </lineage>
</organism>